<proteinExistence type="predicted"/>
<dbReference type="Proteomes" id="UP000653127">
    <property type="component" value="Unassembled WGS sequence"/>
</dbReference>
<dbReference type="SUPFAM" id="SSF102405">
    <property type="entry name" value="MCP/YpsA-like"/>
    <property type="match status" value="1"/>
</dbReference>
<sequence>MKERTCCFTGHREIPEESLMKIKQRLEEQVVRLIQQGVIYYGAGGALGFDTLAAQTILALKNAYPQVKLILVLPCQNQSERWNRADRAIYEGILVQADKVVYISEHYYKGCMHKRNRHLVDCSDYCICYLNRLSGGTYYTVHYAREKGLKIINCAEQLG</sequence>
<keyword evidence="2" id="KW-1185">Reference proteome</keyword>
<evidence type="ECO:0000313" key="2">
    <source>
        <dbReference type="Proteomes" id="UP000653127"/>
    </source>
</evidence>
<reference evidence="1" key="1">
    <citation type="submission" date="2020-08" db="EMBL/GenBank/DDBJ databases">
        <title>Genome public.</title>
        <authorList>
            <person name="Liu C."/>
            <person name="Sun Q."/>
        </authorList>
    </citation>
    <scope>NUCLEOTIDE SEQUENCE</scope>
    <source>
        <strain evidence="1">NSJ-31</strain>
    </source>
</reference>
<dbReference type="AlphaFoldDB" id="A0A926DZ14"/>
<gene>
    <name evidence="1" type="ORF">H8711_04470</name>
</gene>
<comment type="caution">
    <text evidence="1">The sequence shown here is derived from an EMBL/GenBank/DDBJ whole genome shotgun (WGS) entry which is preliminary data.</text>
</comment>
<organism evidence="1 2">
    <name type="scientific">Ligaoa zhengdingensis</name>
    <dbReference type="NCBI Taxonomy" id="2763658"/>
    <lineage>
        <taxon>Bacteria</taxon>
        <taxon>Bacillati</taxon>
        <taxon>Bacillota</taxon>
        <taxon>Clostridia</taxon>
        <taxon>Eubacteriales</taxon>
        <taxon>Oscillospiraceae</taxon>
        <taxon>Ligaoa</taxon>
    </lineage>
</organism>
<dbReference type="InterPro" id="IPR010697">
    <property type="entry name" value="YspA"/>
</dbReference>
<dbReference type="Pfam" id="PF06908">
    <property type="entry name" value="YpsA"/>
    <property type="match status" value="1"/>
</dbReference>
<dbReference type="EMBL" id="JACRST010000004">
    <property type="protein sequence ID" value="MBC8546189.1"/>
    <property type="molecule type" value="Genomic_DNA"/>
</dbReference>
<evidence type="ECO:0000313" key="1">
    <source>
        <dbReference type="EMBL" id="MBC8546189.1"/>
    </source>
</evidence>
<dbReference type="PANTHER" id="PTHR38440">
    <property type="entry name" value="UPF0398 PROTEIN YPSA"/>
    <property type="match status" value="1"/>
</dbReference>
<name>A0A926DZ14_9FIRM</name>
<dbReference type="Gene3D" id="3.40.50.450">
    <property type="match status" value="1"/>
</dbReference>
<protein>
    <submittedName>
        <fullName evidence="1">DUF1273 family protein</fullName>
    </submittedName>
</protein>
<accession>A0A926DZ14</accession>
<dbReference type="PANTHER" id="PTHR38440:SF1">
    <property type="entry name" value="UPF0398 PROTEIN SPR0331"/>
    <property type="match status" value="1"/>
</dbReference>